<evidence type="ECO:0000256" key="2">
    <source>
        <dbReference type="ARBA" id="ARBA00022801"/>
    </source>
</evidence>
<dbReference type="Pfam" id="PF00293">
    <property type="entry name" value="NUDIX"/>
    <property type="match status" value="1"/>
</dbReference>
<dbReference type="InterPro" id="IPR020084">
    <property type="entry name" value="NUDIX_hydrolase_CS"/>
</dbReference>
<organism evidence="4 5">
    <name type="scientific">Streptococcus pluranimalium</name>
    <dbReference type="NCBI Taxonomy" id="82348"/>
    <lineage>
        <taxon>Bacteria</taxon>
        <taxon>Bacillati</taxon>
        <taxon>Bacillota</taxon>
        <taxon>Bacilli</taxon>
        <taxon>Lactobacillales</taxon>
        <taxon>Streptococcaceae</taxon>
        <taxon>Streptococcus</taxon>
    </lineage>
</organism>
<keyword evidence="5" id="KW-1185">Reference proteome</keyword>
<dbReference type="SUPFAM" id="SSF55811">
    <property type="entry name" value="Nudix"/>
    <property type="match status" value="1"/>
</dbReference>
<sequence length="177" mass="20272">MVYSKGVLHMEYWDAYDQTVTKTGETLIRGQIIPPGRFHLVVEAIIQSKDGSILFMKRDANKPIHPNYYEASAGGSVLKGEESLAAIKREIWEETGLSVSNITFLGEAIKPTEYSIYHNYHATYSGNKESVKLQKNETTDFQWVSLDHLASFLKSHLIIAKQKKLINHYLQTKQWRL</sequence>
<evidence type="ECO:0000259" key="3">
    <source>
        <dbReference type="PROSITE" id="PS51462"/>
    </source>
</evidence>
<gene>
    <name evidence="4" type="ORF">C0J00_03110</name>
</gene>
<proteinExistence type="inferred from homology"/>
<evidence type="ECO:0000313" key="4">
    <source>
        <dbReference type="EMBL" id="AUW96182.1"/>
    </source>
</evidence>
<dbReference type="GO" id="GO:0016787">
    <property type="term" value="F:hydrolase activity"/>
    <property type="evidence" value="ECO:0007669"/>
    <property type="project" value="UniProtKB-KW"/>
</dbReference>
<reference evidence="4 5" key="2">
    <citation type="submission" date="2018-02" db="EMBL/GenBank/DDBJ databases">
        <title>Whole genome sequencing analysis of Streptococcus pluranimalium isolated from cattle infected mastitis in China.</title>
        <authorList>
            <person name="Zhang J.-R."/>
            <person name="Hu G.-Z."/>
        </authorList>
    </citation>
    <scope>NUCLEOTIDE SEQUENCE [LARGE SCALE GENOMIC DNA]</scope>
    <source>
        <strain evidence="4 5">TH11417</strain>
    </source>
</reference>
<evidence type="ECO:0000313" key="5">
    <source>
        <dbReference type="Proteomes" id="UP000238956"/>
    </source>
</evidence>
<feature type="domain" description="Nudix hydrolase" evidence="3">
    <location>
        <begin position="37"/>
        <end position="167"/>
    </location>
</feature>
<comment type="similarity">
    <text evidence="1">Belongs to the Nudix hydrolase family.</text>
</comment>
<dbReference type="AlphaFoldDB" id="A0A2L0D2X0"/>
<name>A0A2L0D2X0_9STRE</name>
<evidence type="ECO:0000256" key="1">
    <source>
        <dbReference type="ARBA" id="ARBA00005582"/>
    </source>
</evidence>
<dbReference type="PROSITE" id="PS00893">
    <property type="entry name" value="NUDIX_BOX"/>
    <property type="match status" value="1"/>
</dbReference>
<dbReference type="CDD" id="cd04693">
    <property type="entry name" value="NUDIX_Hydrolase"/>
    <property type="match status" value="1"/>
</dbReference>
<dbReference type="InterPro" id="IPR015797">
    <property type="entry name" value="NUDIX_hydrolase-like_dom_sf"/>
</dbReference>
<reference evidence="4 5" key="1">
    <citation type="submission" date="2017-12" db="EMBL/GenBank/DDBJ databases">
        <authorList>
            <person name="Hurst M.R.H."/>
        </authorList>
    </citation>
    <scope>NUCLEOTIDE SEQUENCE [LARGE SCALE GENOMIC DNA]</scope>
    <source>
        <strain evidence="4 5">TH11417</strain>
    </source>
</reference>
<dbReference type="Gene3D" id="3.90.79.10">
    <property type="entry name" value="Nucleoside Triphosphate Pyrophosphohydrolase"/>
    <property type="match status" value="1"/>
</dbReference>
<dbReference type="EMBL" id="CP025536">
    <property type="protein sequence ID" value="AUW96182.1"/>
    <property type="molecule type" value="Genomic_DNA"/>
</dbReference>
<dbReference type="PANTHER" id="PTHR43736">
    <property type="entry name" value="ADP-RIBOSE PYROPHOSPHATASE"/>
    <property type="match status" value="1"/>
</dbReference>
<dbReference type="Proteomes" id="UP000238956">
    <property type="component" value="Chromosome"/>
</dbReference>
<accession>A0A2L0D2X0</accession>
<dbReference type="PROSITE" id="PS51462">
    <property type="entry name" value="NUDIX"/>
    <property type="match status" value="1"/>
</dbReference>
<dbReference type="PANTHER" id="PTHR43736:SF1">
    <property type="entry name" value="DIHYDRONEOPTERIN TRIPHOSPHATE DIPHOSPHATASE"/>
    <property type="match status" value="1"/>
</dbReference>
<keyword evidence="2" id="KW-0378">Hydrolase</keyword>
<protein>
    <recommendedName>
        <fullName evidence="3">Nudix hydrolase domain-containing protein</fullName>
    </recommendedName>
</protein>
<dbReference type="InterPro" id="IPR000086">
    <property type="entry name" value="NUDIX_hydrolase_dom"/>
</dbReference>
<dbReference type="KEGG" id="splr:C0J00_03110"/>